<evidence type="ECO:0000313" key="3">
    <source>
        <dbReference type="Proteomes" id="UP001596200"/>
    </source>
</evidence>
<dbReference type="Proteomes" id="UP001596200">
    <property type="component" value="Unassembled WGS sequence"/>
</dbReference>
<organism evidence="2 3">
    <name type="scientific">Streptomyces pulveraceus</name>
    <dbReference type="NCBI Taxonomy" id="68258"/>
    <lineage>
        <taxon>Bacteria</taxon>
        <taxon>Bacillati</taxon>
        <taxon>Actinomycetota</taxon>
        <taxon>Actinomycetes</taxon>
        <taxon>Kitasatosporales</taxon>
        <taxon>Streptomycetaceae</taxon>
        <taxon>Streptomyces</taxon>
    </lineage>
</organism>
<feature type="compositionally biased region" description="Low complexity" evidence="1">
    <location>
        <begin position="13"/>
        <end position="41"/>
    </location>
</feature>
<gene>
    <name evidence="2" type="ORF">ACFP1B_23205</name>
</gene>
<feature type="region of interest" description="Disordered" evidence="1">
    <location>
        <begin position="314"/>
        <end position="352"/>
    </location>
</feature>
<feature type="compositionally biased region" description="Low complexity" evidence="1">
    <location>
        <begin position="183"/>
        <end position="199"/>
    </location>
</feature>
<keyword evidence="3" id="KW-1185">Reference proteome</keyword>
<proteinExistence type="predicted"/>
<feature type="compositionally biased region" description="Low complexity" evidence="1">
    <location>
        <begin position="107"/>
        <end position="138"/>
    </location>
</feature>
<accession>A0ABW1GS08</accession>
<feature type="compositionally biased region" description="Pro residues" evidence="1">
    <location>
        <begin position="267"/>
        <end position="278"/>
    </location>
</feature>
<comment type="caution">
    <text evidence="2">The sequence shown here is derived from an EMBL/GenBank/DDBJ whole genome shotgun (WGS) entry which is preliminary data.</text>
</comment>
<evidence type="ECO:0000313" key="2">
    <source>
        <dbReference type="EMBL" id="MFC5916309.1"/>
    </source>
</evidence>
<feature type="compositionally biased region" description="Low complexity" evidence="1">
    <location>
        <begin position="65"/>
        <end position="81"/>
    </location>
</feature>
<feature type="region of interest" description="Disordered" evidence="1">
    <location>
        <begin position="1"/>
        <end position="293"/>
    </location>
</feature>
<evidence type="ECO:0000256" key="1">
    <source>
        <dbReference type="SAM" id="MobiDB-lite"/>
    </source>
</evidence>
<reference evidence="3" key="1">
    <citation type="journal article" date="2019" name="Int. J. Syst. Evol. Microbiol.">
        <title>The Global Catalogue of Microorganisms (GCM) 10K type strain sequencing project: providing services to taxonomists for standard genome sequencing and annotation.</title>
        <authorList>
            <consortium name="The Broad Institute Genomics Platform"/>
            <consortium name="The Broad Institute Genome Sequencing Center for Infectious Disease"/>
            <person name="Wu L."/>
            <person name="Ma J."/>
        </authorList>
    </citation>
    <scope>NUCLEOTIDE SEQUENCE [LARGE SCALE GENOMIC DNA]</scope>
    <source>
        <strain evidence="3">JCM 4147</strain>
    </source>
</reference>
<protein>
    <submittedName>
        <fullName evidence="2">Uncharacterized protein</fullName>
    </submittedName>
</protein>
<name>A0ABW1GS08_9ACTN</name>
<dbReference type="EMBL" id="JBHSPU010000020">
    <property type="protein sequence ID" value="MFC5916309.1"/>
    <property type="molecule type" value="Genomic_DNA"/>
</dbReference>
<sequence length="500" mass="51661">MLPAGGGEPWIPGGPADQAAPAGGQPWGQPWGPQAAHQDAPQQPPSQPLPPAHAQGQGAYGQGQYGQPQPGQGPYGQPQPGQGYGQPPAPQHAQQPQAQPLPPVHPQQPQHPQQSPYPQQSQLPHGQQPPHGGQPPQSFAQPLPPEAGMSGGGDAEATQYIAPVAGGPQPGGLPPENPAEPTQYPGHGAPQQQGYPQQPGQGGDADATQYIPPVPGGAPYGIRPGTPGDRQPPAEFDNLFRSDEPPGSTQQMQMPRFDPGPQYQGAPQPPQGPQPPYQPVGEEPQGPAPRKKRAHVTLIAAVVAGCAVVGLGAGALLSGGDGQGKDDKEPVAAASSPGGETKKQAPADPAKPQAEALDKLLADSNNSRSAVIGAVEKTKNCSELDQAVTDLKGAAQQRRDLVTRLQGLSVDKLPDHARLTASLTRAWQASAAADEHYAAWAGQAKDGKKVCKHGKARTTSETQAATVQSGEASKAKRQASELWNSIASKYGLTRRAATEL</sequence>
<feature type="compositionally biased region" description="Pro residues" evidence="1">
    <location>
        <begin position="42"/>
        <end position="51"/>
    </location>
</feature>